<evidence type="ECO:0008006" key="5">
    <source>
        <dbReference type="Google" id="ProtNLM"/>
    </source>
</evidence>
<gene>
    <name evidence="4" type="ORF">MM415A00310_0034</name>
    <name evidence="3" type="ORF">MM415B00528_0034</name>
</gene>
<dbReference type="EMBL" id="MT141515">
    <property type="protein sequence ID" value="QJA64227.1"/>
    <property type="molecule type" value="Genomic_DNA"/>
</dbReference>
<name>A0A6M3J4Z0_9ZZZZ</name>
<reference evidence="3" key="1">
    <citation type="submission" date="2020-03" db="EMBL/GenBank/DDBJ databases">
        <title>The deep terrestrial virosphere.</title>
        <authorList>
            <person name="Holmfeldt K."/>
            <person name="Nilsson E."/>
            <person name="Simone D."/>
            <person name="Lopez-Fernandez M."/>
            <person name="Wu X."/>
            <person name="de Brujin I."/>
            <person name="Lundin D."/>
            <person name="Andersson A."/>
            <person name="Bertilsson S."/>
            <person name="Dopson M."/>
        </authorList>
    </citation>
    <scope>NUCLEOTIDE SEQUENCE</scope>
    <source>
        <strain evidence="4">MM415A00310</strain>
        <strain evidence="3">MM415B00528</strain>
    </source>
</reference>
<feature type="coiled-coil region" evidence="1">
    <location>
        <begin position="83"/>
        <end position="110"/>
    </location>
</feature>
<dbReference type="EMBL" id="MT142504">
    <property type="protein sequence ID" value="QJA83154.1"/>
    <property type="molecule type" value="Genomic_DNA"/>
</dbReference>
<accession>A0A6M3J4Z0</accession>
<dbReference type="AlphaFoldDB" id="A0A6M3J4Z0"/>
<sequence length="258" mass="29605">MDETNVSLKDSAKSSETTTPLSQKDKANLSEKDGHSTTTRTYTQAEHEKEISDAFSKEGMKRKAVEKLLSEERKTKETLVSQLASKDMEIESIQSKISNLENEIDEMSRDDPDRQRYVKKYRELLILDEKLKVERGQIDTEKGAWAEDLKVVKEVKRNTLMGEVAGEYEDGDTERLKEICDSLEIPDNADKIRLIAETLWKKIDTNDKEETKEPPYADSGINKGGSGESFTRSQIKDRAFWEKHREEIIKADKRGKIK</sequence>
<feature type="compositionally biased region" description="Basic and acidic residues" evidence="2">
    <location>
        <begin position="23"/>
        <end position="35"/>
    </location>
</feature>
<evidence type="ECO:0000313" key="4">
    <source>
        <dbReference type="EMBL" id="QJA83154.1"/>
    </source>
</evidence>
<keyword evidence="1" id="KW-0175">Coiled coil</keyword>
<feature type="compositionally biased region" description="Basic and acidic residues" evidence="2">
    <location>
        <begin position="45"/>
        <end position="57"/>
    </location>
</feature>
<feature type="region of interest" description="Disordered" evidence="2">
    <location>
        <begin position="205"/>
        <end position="237"/>
    </location>
</feature>
<proteinExistence type="predicted"/>
<evidence type="ECO:0000313" key="3">
    <source>
        <dbReference type="EMBL" id="QJA64227.1"/>
    </source>
</evidence>
<feature type="compositionally biased region" description="Polar residues" evidence="2">
    <location>
        <begin position="1"/>
        <end position="22"/>
    </location>
</feature>
<organism evidence="3">
    <name type="scientific">viral metagenome</name>
    <dbReference type="NCBI Taxonomy" id="1070528"/>
    <lineage>
        <taxon>unclassified sequences</taxon>
        <taxon>metagenomes</taxon>
        <taxon>organismal metagenomes</taxon>
    </lineage>
</organism>
<protein>
    <recommendedName>
        <fullName evidence="5">Scaffolding protein</fullName>
    </recommendedName>
</protein>
<feature type="compositionally biased region" description="Basic and acidic residues" evidence="2">
    <location>
        <begin position="205"/>
        <end position="215"/>
    </location>
</feature>
<evidence type="ECO:0000256" key="2">
    <source>
        <dbReference type="SAM" id="MobiDB-lite"/>
    </source>
</evidence>
<evidence type="ECO:0000256" key="1">
    <source>
        <dbReference type="SAM" id="Coils"/>
    </source>
</evidence>
<feature type="region of interest" description="Disordered" evidence="2">
    <location>
        <begin position="1"/>
        <end position="57"/>
    </location>
</feature>